<name>A0A5N6ZSH4_9EURO</name>
<keyword evidence="2" id="KW-1185">Reference proteome</keyword>
<accession>A0A5N6ZSH4</accession>
<dbReference type="RefSeq" id="XP_031923633.1">
    <property type="nucleotide sequence ID" value="XM_032068279.1"/>
</dbReference>
<proteinExistence type="predicted"/>
<dbReference type="GeneID" id="43652725"/>
<evidence type="ECO:0000313" key="1">
    <source>
        <dbReference type="EMBL" id="KAE8360552.1"/>
    </source>
</evidence>
<evidence type="ECO:0000313" key="2">
    <source>
        <dbReference type="Proteomes" id="UP000326268"/>
    </source>
</evidence>
<dbReference type="AlphaFoldDB" id="A0A5N6ZSH4"/>
<dbReference type="Proteomes" id="UP000326268">
    <property type="component" value="Unassembled WGS sequence"/>
</dbReference>
<organism evidence="1 2">
    <name type="scientific">Aspergillus caelatus</name>
    <dbReference type="NCBI Taxonomy" id="61420"/>
    <lineage>
        <taxon>Eukaryota</taxon>
        <taxon>Fungi</taxon>
        <taxon>Dikarya</taxon>
        <taxon>Ascomycota</taxon>
        <taxon>Pezizomycotina</taxon>
        <taxon>Eurotiomycetes</taxon>
        <taxon>Eurotiomycetidae</taxon>
        <taxon>Eurotiales</taxon>
        <taxon>Aspergillaceae</taxon>
        <taxon>Aspergillus</taxon>
        <taxon>Aspergillus subgen. Circumdati</taxon>
    </lineage>
</organism>
<dbReference type="EMBL" id="ML737769">
    <property type="protein sequence ID" value="KAE8360552.1"/>
    <property type="molecule type" value="Genomic_DNA"/>
</dbReference>
<sequence length="83" mass="9463">MQSTLGTAGTSCKLTRLFLTERWESKIGPVSQSASCVNRHGSSLLQDYRGMKAPVSEIFVFHGFGQWNWCKRTSRTFLYLHFS</sequence>
<gene>
    <name evidence="1" type="ORF">BDV27DRAFT_134305</name>
</gene>
<protein>
    <submittedName>
        <fullName evidence="1">Uncharacterized protein</fullName>
    </submittedName>
</protein>
<reference evidence="1 2" key="1">
    <citation type="submission" date="2019-04" db="EMBL/GenBank/DDBJ databases">
        <title>Friends and foes A comparative genomics studyof 23 Aspergillus species from section Flavi.</title>
        <authorList>
            <consortium name="DOE Joint Genome Institute"/>
            <person name="Kjaerbolling I."/>
            <person name="Vesth T."/>
            <person name="Frisvad J.C."/>
            <person name="Nybo J.L."/>
            <person name="Theobald S."/>
            <person name="Kildgaard S."/>
            <person name="Isbrandt T."/>
            <person name="Kuo A."/>
            <person name="Sato A."/>
            <person name="Lyhne E.K."/>
            <person name="Kogle M.E."/>
            <person name="Wiebenga A."/>
            <person name="Kun R.S."/>
            <person name="Lubbers R.J."/>
            <person name="Makela M.R."/>
            <person name="Barry K."/>
            <person name="Chovatia M."/>
            <person name="Clum A."/>
            <person name="Daum C."/>
            <person name="Haridas S."/>
            <person name="He G."/>
            <person name="LaButti K."/>
            <person name="Lipzen A."/>
            <person name="Mondo S."/>
            <person name="Riley R."/>
            <person name="Salamov A."/>
            <person name="Simmons B.A."/>
            <person name="Magnuson J.K."/>
            <person name="Henrissat B."/>
            <person name="Mortensen U.H."/>
            <person name="Larsen T.O."/>
            <person name="Devries R.P."/>
            <person name="Grigoriev I.V."/>
            <person name="Machida M."/>
            <person name="Baker S.E."/>
            <person name="Andersen M.R."/>
        </authorList>
    </citation>
    <scope>NUCLEOTIDE SEQUENCE [LARGE SCALE GENOMIC DNA]</scope>
    <source>
        <strain evidence="1 2">CBS 763.97</strain>
    </source>
</reference>